<reference evidence="1 2" key="1">
    <citation type="journal article" date="2015" name="Nature">
        <title>rRNA introns, odd ribosomes, and small enigmatic genomes across a large radiation of phyla.</title>
        <authorList>
            <person name="Brown C.T."/>
            <person name="Hug L.A."/>
            <person name="Thomas B.C."/>
            <person name="Sharon I."/>
            <person name="Castelle C.J."/>
            <person name="Singh A."/>
            <person name="Wilkins M.J."/>
            <person name="Williams K.H."/>
            <person name="Banfield J.F."/>
        </authorList>
    </citation>
    <scope>NUCLEOTIDE SEQUENCE [LARGE SCALE GENOMIC DNA]</scope>
</reference>
<dbReference type="STRING" id="1618436.UV59_C0012G0077"/>
<dbReference type="AlphaFoldDB" id="A0A0G1CHM5"/>
<accession>A0A0G1CHM5</accession>
<gene>
    <name evidence="1" type="ORF">UV59_C0012G0077</name>
</gene>
<name>A0A0G1CHM5_9BACT</name>
<evidence type="ECO:0000313" key="1">
    <source>
        <dbReference type="EMBL" id="KKS84984.1"/>
    </source>
</evidence>
<dbReference type="Proteomes" id="UP000034543">
    <property type="component" value="Unassembled WGS sequence"/>
</dbReference>
<dbReference type="EMBL" id="LCFB01000012">
    <property type="protein sequence ID" value="KKS84984.1"/>
    <property type="molecule type" value="Genomic_DNA"/>
</dbReference>
<evidence type="ECO:0000313" key="2">
    <source>
        <dbReference type="Proteomes" id="UP000034543"/>
    </source>
</evidence>
<proteinExistence type="predicted"/>
<comment type="caution">
    <text evidence="1">The sequence shown here is derived from an EMBL/GenBank/DDBJ whole genome shotgun (WGS) entry which is preliminary data.</text>
</comment>
<organism evidence="1 2">
    <name type="scientific">Candidatus Gottesmanbacteria bacterium GW2011_GWA1_43_11</name>
    <dbReference type="NCBI Taxonomy" id="1618436"/>
    <lineage>
        <taxon>Bacteria</taxon>
        <taxon>Candidatus Gottesmaniibacteriota</taxon>
    </lineage>
</organism>
<protein>
    <submittedName>
        <fullName evidence="1">Uncharacterized protein</fullName>
    </submittedName>
</protein>
<sequence length="169" mass="19322">MNDFSKDNPPKVERTMLQKLAAWTSLRTAVQAQKEHKLQVYFRTTEENISAIKSGVFENKSKLAQQCFFSEEVLEKLTPNKKNLIAKELLIIKMEAEKLEGQSDQLTIRFYAGVFGEDESGKITEAIGKFAPKPVTAVAITYPTRDEFLKNHRNFDTFIDLLVTFISKK</sequence>